<evidence type="ECO:0000313" key="3">
    <source>
        <dbReference type="Proteomes" id="UP000037035"/>
    </source>
</evidence>
<proteinExistence type="predicted"/>
<feature type="signal peptide" evidence="1">
    <location>
        <begin position="1"/>
        <end position="21"/>
    </location>
</feature>
<feature type="chain" id="PRO_5005568123" evidence="1">
    <location>
        <begin position="22"/>
        <end position="176"/>
    </location>
</feature>
<gene>
    <name evidence="2" type="ORF">VP01_3499g2</name>
</gene>
<sequence length="176" mass="18598">MLLQPLLPVFIAFMQIGFIIAHPRPSPQAFAGANGSAVNFNGTIDAQVLGSLANQLGTLIDQTTQANEAGNGPMVLTLSYQMAALIPAMNAAVAAMGQDAFNVKGPQGPQQVIDAVSGVQDGNQVFGGIVYLLRYVWYDQGQVRMFLQMLKDTFVANASKFAAVTSQGTQDTTQSS</sequence>
<comment type="caution">
    <text evidence="2">The sequence shown here is derived from an EMBL/GenBank/DDBJ whole genome shotgun (WGS) entry which is preliminary data.</text>
</comment>
<evidence type="ECO:0000256" key="1">
    <source>
        <dbReference type="SAM" id="SignalP"/>
    </source>
</evidence>
<dbReference type="EMBL" id="LAVV01008500">
    <property type="protein sequence ID" value="KNZ52636.1"/>
    <property type="molecule type" value="Genomic_DNA"/>
</dbReference>
<dbReference type="OrthoDB" id="2496215at2759"/>
<protein>
    <submittedName>
        <fullName evidence="2">Putative signal peptide protein</fullName>
    </submittedName>
</protein>
<accession>A0A0L6UVQ4</accession>
<keyword evidence="3" id="KW-1185">Reference proteome</keyword>
<dbReference type="VEuPathDB" id="FungiDB:VP01_3499g2"/>
<evidence type="ECO:0000313" key="2">
    <source>
        <dbReference type="EMBL" id="KNZ52636.1"/>
    </source>
</evidence>
<name>A0A0L6UVQ4_9BASI</name>
<keyword evidence="1" id="KW-0732">Signal</keyword>
<dbReference type="Proteomes" id="UP000037035">
    <property type="component" value="Unassembled WGS sequence"/>
</dbReference>
<reference evidence="2 3" key="1">
    <citation type="submission" date="2015-08" db="EMBL/GenBank/DDBJ databases">
        <title>Next Generation Sequencing and Analysis of the Genome of Puccinia sorghi L Schw, the Causal Agent of Maize Common Rust.</title>
        <authorList>
            <person name="Rochi L."/>
            <person name="Burguener G."/>
            <person name="Darino M."/>
            <person name="Turjanski A."/>
            <person name="Kreff E."/>
            <person name="Dieguez M.J."/>
            <person name="Sacco F."/>
        </authorList>
    </citation>
    <scope>NUCLEOTIDE SEQUENCE [LARGE SCALE GENOMIC DNA]</scope>
    <source>
        <strain evidence="2 3">RO10H11247</strain>
    </source>
</reference>
<organism evidence="2 3">
    <name type="scientific">Puccinia sorghi</name>
    <dbReference type="NCBI Taxonomy" id="27349"/>
    <lineage>
        <taxon>Eukaryota</taxon>
        <taxon>Fungi</taxon>
        <taxon>Dikarya</taxon>
        <taxon>Basidiomycota</taxon>
        <taxon>Pucciniomycotina</taxon>
        <taxon>Pucciniomycetes</taxon>
        <taxon>Pucciniales</taxon>
        <taxon>Pucciniaceae</taxon>
        <taxon>Puccinia</taxon>
    </lineage>
</organism>
<dbReference type="AlphaFoldDB" id="A0A0L6UVQ4"/>